<feature type="domain" description="Biogenesis factor required for ATP synthase 1-like C-terminal" evidence="2">
    <location>
        <begin position="193"/>
        <end position="256"/>
    </location>
</feature>
<dbReference type="Gene3D" id="2.40.128.20">
    <property type="match status" value="2"/>
</dbReference>
<evidence type="ECO:0000313" key="4">
    <source>
        <dbReference type="Proteomes" id="UP000033607"/>
    </source>
</evidence>
<evidence type="ECO:0000259" key="2">
    <source>
        <dbReference type="Pfam" id="PF21053"/>
    </source>
</evidence>
<dbReference type="Proteomes" id="UP000033607">
    <property type="component" value="Unassembled WGS sequence"/>
</dbReference>
<dbReference type="OrthoDB" id="465937at2"/>
<dbReference type="InterPro" id="IPR048378">
    <property type="entry name" value="BFA1-like_C"/>
</dbReference>
<comment type="caution">
    <text evidence="3">The sequence shown here is derived from an EMBL/GenBank/DDBJ whole genome shotgun (WGS) entry which is preliminary data.</text>
</comment>
<evidence type="ECO:0000259" key="1">
    <source>
        <dbReference type="Pfam" id="PF12204"/>
    </source>
</evidence>
<dbReference type="RefSeq" id="WP_046276728.1">
    <property type="nucleotide sequence ID" value="NZ_LATL02000017.1"/>
</dbReference>
<sequence>MVDLQEQNWINLFGQYESDSPGWFGTWTTYSPEKEVLKTFQGVRCFRANANKTVVTHTNNYTYSDGSTSSKSWTLEKESCSQPDGVIHPALPSMRAIYLSPDATAVVSQKRESDLSLGAELFFYYEDQRTSIIPIYNEQGQLEKIVQIREQWGHFPEHPPTETITQLSGSWRGEKRTITPDLKCSEPEKIEDFSFDQTSDKNQLMSLPDGFFCYPQKSIKLGEPFQIKAGQLVSEQEYKQITVEYDYSGTFVSLIFEVLHRQS</sequence>
<dbReference type="InterPro" id="IPR022017">
    <property type="entry name" value="BFA1-like_DUF3598"/>
</dbReference>
<feature type="domain" description="DUF3598" evidence="1">
    <location>
        <begin position="5"/>
        <end position="153"/>
    </location>
</feature>
<dbReference type="Pfam" id="PF21053">
    <property type="entry name" value="BFA1_C"/>
    <property type="match status" value="1"/>
</dbReference>
<name>A0A0F5YLY6_9CYAN</name>
<dbReference type="AlphaFoldDB" id="A0A0F5YLY6"/>
<dbReference type="Pfam" id="PF12204">
    <property type="entry name" value="DUF3598_N"/>
    <property type="match status" value="1"/>
</dbReference>
<protein>
    <submittedName>
        <fullName evidence="3">Uncharacterized protein</fullName>
    </submittedName>
</protein>
<evidence type="ECO:0000313" key="3">
    <source>
        <dbReference type="EMBL" id="KKD39778.1"/>
    </source>
</evidence>
<dbReference type="InterPro" id="IPR012674">
    <property type="entry name" value="Calycin"/>
</dbReference>
<dbReference type="EMBL" id="LATL02000017">
    <property type="protein sequence ID" value="KKD39778.1"/>
    <property type="molecule type" value="Genomic_DNA"/>
</dbReference>
<organism evidence="3 4">
    <name type="scientific">Limnoraphis robusta CS-951</name>
    <dbReference type="NCBI Taxonomy" id="1637645"/>
    <lineage>
        <taxon>Bacteria</taxon>
        <taxon>Bacillati</taxon>
        <taxon>Cyanobacteriota</taxon>
        <taxon>Cyanophyceae</taxon>
        <taxon>Oscillatoriophycideae</taxon>
        <taxon>Oscillatoriales</taxon>
        <taxon>Sirenicapillariaceae</taxon>
        <taxon>Limnoraphis</taxon>
    </lineage>
</organism>
<reference evidence="3 4" key="1">
    <citation type="submission" date="2015-06" db="EMBL/GenBank/DDBJ databases">
        <title>Draft genome assembly of filamentous brackish cyanobacterium Limnoraphis robusta strain CS-951.</title>
        <authorList>
            <person name="Willis A."/>
            <person name="Parks M."/>
            <person name="Burford M.A."/>
        </authorList>
    </citation>
    <scope>NUCLEOTIDE SEQUENCE [LARGE SCALE GENOMIC DNA]</scope>
    <source>
        <strain evidence="3 4">CS-951</strain>
    </source>
</reference>
<proteinExistence type="predicted"/>
<dbReference type="SUPFAM" id="SSF50814">
    <property type="entry name" value="Lipocalins"/>
    <property type="match status" value="2"/>
</dbReference>
<accession>A0A0F5YLY6</accession>
<gene>
    <name evidence="3" type="ORF">WN50_01500</name>
</gene>